<dbReference type="SUPFAM" id="SSF57667">
    <property type="entry name" value="beta-beta-alpha zinc fingers"/>
    <property type="match status" value="1"/>
</dbReference>
<dbReference type="InterPro" id="IPR051059">
    <property type="entry name" value="VerF-like"/>
</dbReference>
<reference evidence="12 13" key="1">
    <citation type="submission" date="2016-07" db="EMBL/GenBank/DDBJ databases">
        <title>Pervasive Adenine N6-methylation of Active Genes in Fungi.</title>
        <authorList>
            <consortium name="DOE Joint Genome Institute"/>
            <person name="Mondo S.J."/>
            <person name="Dannebaum R.O."/>
            <person name="Kuo R.C."/>
            <person name="Labutti K."/>
            <person name="Haridas S."/>
            <person name="Kuo A."/>
            <person name="Salamov A."/>
            <person name="Ahrendt S.R."/>
            <person name="Lipzen A."/>
            <person name="Sullivan W."/>
            <person name="Andreopoulos W.B."/>
            <person name="Clum A."/>
            <person name="Lindquist E."/>
            <person name="Daum C."/>
            <person name="Ramamoorthy G.K."/>
            <person name="Gryganskyi A."/>
            <person name="Culley D."/>
            <person name="Magnuson J.K."/>
            <person name="James T.Y."/>
            <person name="O'Malley M.A."/>
            <person name="Stajich J.E."/>
            <person name="Spatafora J.W."/>
            <person name="Visel A."/>
            <person name="Grigoriev I.V."/>
        </authorList>
    </citation>
    <scope>NUCLEOTIDE SEQUENCE [LARGE SCALE GENOMIC DNA]</scope>
    <source>
        <strain evidence="12 13">JEL800</strain>
    </source>
</reference>
<dbReference type="FunFam" id="3.30.160.60:FF:000065">
    <property type="entry name" value="B-cell CLL/lymphoma 6, member B"/>
    <property type="match status" value="1"/>
</dbReference>
<evidence type="ECO:0000259" key="11">
    <source>
        <dbReference type="PROSITE" id="PS50157"/>
    </source>
</evidence>
<comment type="caution">
    <text evidence="12">The sequence shown here is derived from an EMBL/GenBank/DDBJ whole genome shotgun (WGS) entry which is preliminary data.</text>
</comment>
<dbReference type="STRING" id="329046.A0A1Y2CWR5"/>
<dbReference type="SMART" id="SM00355">
    <property type="entry name" value="ZnF_C2H2"/>
    <property type="match status" value="2"/>
</dbReference>
<dbReference type="Pfam" id="PF00096">
    <property type="entry name" value="zf-C2H2"/>
    <property type="match status" value="2"/>
</dbReference>
<dbReference type="PANTHER" id="PTHR40626">
    <property type="entry name" value="MIP31509P"/>
    <property type="match status" value="1"/>
</dbReference>
<evidence type="ECO:0000256" key="4">
    <source>
        <dbReference type="ARBA" id="ARBA00022771"/>
    </source>
</evidence>
<feature type="domain" description="C2H2-type" evidence="11">
    <location>
        <begin position="3"/>
        <end position="30"/>
    </location>
</feature>
<feature type="non-terminal residue" evidence="12">
    <location>
        <position position="1"/>
    </location>
</feature>
<evidence type="ECO:0000256" key="7">
    <source>
        <dbReference type="ARBA" id="ARBA00023125"/>
    </source>
</evidence>
<dbReference type="GO" id="GO:0005634">
    <property type="term" value="C:nucleus"/>
    <property type="evidence" value="ECO:0007669"/>
    <property type="project" value="UniProtKB-SubCell"/>
</dbReference>
<dbReference type="InterPro" id="IPR013087">
    <property type="entry name" value="Znf_C2H2_type"/>
</dbReference>
<dbReference type="Proteomes" id="UP000193642">
    <property type="component" value="Unassembled WGS sequence"/>
</dbReference>
<protein>
    <recommendedName>
        <fullName evidence="11">C2H2-type domain-containing protein</fullName>
    </recommendedName>
</protein>
<dbReference type="AlphaFoldDB" id="A0A1Y2CWR5"/>
<proteinExistence type="predicted"/>
<evidence type="ECO:0000313" key="12">
    <source>
        <dbReference type="EMBL" id="ORY51460.1"/>
    </source>
</evidence>
<organism evidence="12 13">
    <name type="scientific">Rhizoclosmatium globosum</name>
    <dbReference type="NCBI Taxonomy" id="329046"/>
    <lineage>
        <taxon>Eukaryota</taxon>
        <taxon>Fungi</taxon>
        <taxon>Fungi incertae sedis</taxon>
        <taxon>Chytridiomycota</taxon>
        <taxon>Chytridiomycota incertae sedis</taxon>
        <taxon>Chytridiomycetes</taxon>
        <taxon>Chytridiales</taxon>
        <taxon>Chytriomycetaceae</taxon>
        <taxon>Rhizoclosmatium</taxon>
    </lineage>
</organism>
<evidence type="ECO:0000256" key="10">
    <source>
        <dbReference type="PROSITE-ProRule" id="PRU00042"/>
    </source>
</evidence>
<evidence type="ECO:0000256" key="1">
    <source>
        <dbReference type="ARBA" id="ARBA00004123"/>
    </source>
</evidence>
<sequence>KPFKCHSCEKAFGRSNDLKRHQLTHTPDEKPYSCRWCQKKFSRPDSVRKHEASVSEGRRVRCSGI</sequence>
<dbReference type="PROSITE" id="PS00028">
    <property type="entry name" value="ZINC_FINGER_C2H2_1"/>
    <property type="match status" value="1"/>
</dbReference>
<feature type="non-terminal residue" evidence="12">
    <location>
        <position position="65"/>
    </location>
</feature>
<comment type="subcellular location">
    <subcellularLocation>
        <location evidence="1">Nucleus</location>
    </subcellularLocation>
</comment>
<dbReference type="GO" id="GO:0000978">
    <property type="term" value="F:RNA polymerase II cis-regulatory region sequence-specific DNA binding"/>
    <property type="evidence" value="ECO:0007669"/>
    <property type="project" value="InterPro"/>
</dbReference>
<keyword evidence="8" id="KW-0804">Transcription</keyword>
<dbReference type="InterPro" id="IPR036236">
    <property type="entry name" value="Znf_C2H2_sf"/>
</dbReference>
<evidence type="ECO:0000256" key="9">
    <source>
        <dbReference type="ARBA" id="ARBA00023242"/>
    </source>
</evidence>
<keyword evidence="6" id="KW-0805">Transcription regulation</keyword>
<keyword evidence="2" id="KW-0479">Metal-binding</keyword>
<gene>
    <name evidence="12" type="ORF">BCR33DRAFT_652286</name>
</gene>
<dbReference type="OrthoDB" id="8922241at2759"/>
<keyword evidence="7" id="KW-0238">DNA-binding</keyword>
<dbReference type="Gene3D" id="3.30.160.60">
    <property type="entry name" value="Classic Zinc Finger"/>
    <property type="match status" value="2"/>
</dbReference>
<keyword evidence="9" id="KW-0539">Nucleus</keyword>
<keyword evidence="4 10" id="KW-0863">Zinc-finger</keyword>
<evidence type="ECO:0000256" key="6">
    <source>
        <dbReference type="ARBA" id="ARBA00023015"/>
    </source>
</evidence>
<keyword evidence="5" id="KW-0862">Zinc</keyword>
<dbReference type="PROSITE" id="PS50157">
    <property type="entry name" value="ZINC_FINGER_C2H2_2"/>
    <property type="match status" value="2"/>
</dbReference>
<dbReference type="GO" id="GO:0000785">
    <property type="term" value="C:chromatin"/>
    <property type="evidence" value="ECO:0007669"/>
    <property type="project" value="TreeGrafter"/>
</dbReference>
<dbReference type="GO" id="GO:0000981">
    <property type="term" value="F:DNA-binding transcription factor activity, RNA polymerase II-specific"/>
    <property type="evidence" value="ECO:0007669"/>
    <property type="project" value="InterPro"/>
</dbReference>
<name>A0A1Y2CWR5_9FUNG</name>
<keyword evidence="3" id="KW-0677">Repeat</keyword>
<evidence type="ECO:0000313" key="13">
    <source>
        <dbReference type="Proteomes" id="UP000193642"/>
    </source>
</evidence>
<dbReference type="FunFam" id="3.30.160.60:FF:001228">
    <property type="entry name" value="Zinc finger protein 236"/>
    <property type="match status" value="1"/>
</dbReference>
<dbReference type="GO" id="GO:0008270">
    <property type="term" value="F:zinc ion binding"/>
    <property type="evidence" value="ECO:0007669"/>
    <property type="project" value="UniProtKB-KW"/>
</dbReference>
<evidence type="ECO:0000256" key="2">
    <source>
        <dbReference type="ARBA" id="ARBA00022723"/>
    </source>
</evidence>
<dbReference type="EMBL" id="MCGO01000005">
    <property type="protein sequence ID" value="ORY51460.1"/>
    <property type="molecule type" value="Genomic_DNA"/>
</dbReference>
<evidence type="ECO:0000256" key="8">
    <source>
        <dbReference type="ARBA" id="ARBA00023163"/>
    </source>
</evidence>
<accession>A0A1Y2CWR5</accession>
<evidence type="ECO:0000256" key="3">
    <source>
        <dbReference type="ARBA" id="ARBA00022737"/>
    </source>
</evidence>
<feature type="domain" description="C2H2-type" evidence="11">
    <location>
        <begin position="32"/>
        <end position="60"/>
    </location>
</feature>
<dbReference type="PANTHER" id="PTHR40626:SF13">
    <property type="entry name" value="RESPIRATION FACTOR 2-RELATED"/>
    <property type="match status" value="1"/>
</dbReference>
<evidence type="ECO:0000256" key="5">
    <source>
        <dbReference type="ARBA" id="ARBA00022833"/>
    </source>
</evidence>
<keyword evidence="13" id="KW-1185">Reference proteome</keyword>